<evidence type="ECO:0000313" key="3">
    <source>
        <dbReference type="EMBL" id="RZQ60608.1"/>
    </source>
</evidence>
<feature type="transmembrane region" description="Helical" evidence="1">
    <location>
        <begin position="68"/>
        <end position="87"/>
    </location>
</feature>
<dbReference type="RefSeq" id="WP_130478613.1">
    <property type="nucleotide sequence ID" value="NZ_SFCC01000016.1"/>
</dbReference>
<feature type="transmembrane region" description="Helical" evidence="1">
    <location>
        <begin position="6"/>
        <end position="24"/>
    </location>
</feature>
<dbReference type="EMBL" id="SFCC01000016">
    <property type="protein sequence ID" value="RZQ60608.1"/>
    <property type="molecule type" value="Genomic_DNA"/>
</dbReference>
<evidence type="ECO:0000256" key="1">
    <source>
        <dbReference type="SAM" id="Phobius"/>
    </source>
</evidence>
<accession>A0A4Q7J1I8</accession>
<proteinExistence type="predicted"/>
<dbReference type="AlphaFoldDB" id="A0A4Q7J1I8"/>
<dbReference type="NCBIfam" id="NF042915">
    <property type="entry name" value="MAB_1171c_fam"/>
    <property type="match status" value="1"/>
</dbReference>
<protein>
    <recommendedName>
        <fullName evidence="2">DUF6545 domain-containing protein</fullName>
    </recommendedName>
</protein>
<feature type="domain" description="DUF6545" evidence="2">
    <location>
        <begin position="248"/>
        <end position="376"/>
    </location>
</feature>
<dbReference type="Proteomes" id="UP000292003">
    <property type="component" value="Unassembled WGS sequence"/>
</dbReference>
<reference evidence="3 4" key="1">
    <citation type="submission" date="2019-02" db="EMBL/GenBank/DDBJ databases">
        <title>Draft genome sequence of Amycolatopsis sp. 8-3EHSu isolated from roots of Suaeda maritima.</title>
        <authorList>
            <person name="Duangmal K."/>
            <person name="Chantavorakit T."/>
        </authorList>
    </citation>
    <scope>NUCLEOTIDE SEQUENCE [LARGE SCALE GENOMIC DNA]</scope>
    <source>
        <strain evidence="3 4">8-3EHSu</strain>
    </source>
</reference>
<keyword evidence="1" id="KW-1133">Transmembrane helix</keyword>
<keyword evidence="1" id="KW-0812">Transmembrane</keyword>
<gene>
    <name evidence="3" type="ORF">EWH70_28495</name>
</gene>
<feature type="transmembrane region" description="Helical" evidence="1">
    <location>
        <begin position="99"/>
        <end position="119"/>
    </location>
</feature>
<dbReference type="InterPro" id="IPR046675">
    <property type="entry name" value="DUF6545"/>
</dbReference>
<feature type="transmembrane region" description="Helical" evidence="1">
    <location>
        <begin position="131"/>
        <end position="159"/>
    </location>
</feature>
<feature type="transmembrane region" description="Helical" evidence="1">
    <location>
        <begin position="213"/>
        <end position="238"/>
    </location>
</feature>
<organism evidence="3 4">
    <name type="scientific">Amycolatopsis suaedae</name>
    <dbReference type="NCBI Taxonomy" id="2510978"/>
    <lineage>
        <taxon>Bacteria</taxon>
        <taxon>Bacillati</taxon>
        <taxon>Actinomycetota</taxon>
        <taxon>Actinomycetes</taxon>
        <taxon>Pseudonocardiales</taxon>
        <taxon>Pseudonocardiaceae</taxon>
        <taxon>Amycolatopsis</taxon>
    </lineage>
</organism>
<comment type="caution">
    <text evidence="3">The sequence shown here is derived from an EMBL/GenBank/DDBJ whole genome shotgun (WGS) entry which is preliminary data.</text>
</comment>
<feature type="transmembrane region" description="Helical" evidence="1">
    <location>
        <begin position="171"/>
        <end position="193"/>
    </location>
</feature>
<keyword evidence="4" id="KW-1185">Reference proteome</keyword>
<feature type="transmembrane region" description="Helical" evidence="1">
    <location>
        <begin position="31"/>
        <end position="48"/>
    </location>
</feature>
<sequence>MNSGILAYGIVSIIALVWMLTRLVRTPRSAPLWAVTGVVAGFAVAFPFGEAAGDQVSLLGLSPMLCRLVQHGALLVAANCLIAFFLFSALEFRRALRQTLAYAVPLLVTLVVLTVAAVRTPPGTGTNDHRVTSVAVFFVTADLYLGFGFAVAFVLAWRYARGAERRLARGLRIAALGMAGVVLAHSLFIPSVIMRWTGAAASASADGNAQTTIGWFGAVFFMLPGTVLFVVGVSYPAAARRWAALRVWAYHRRMYHRLGPLWQELHRHFPEGQLGRVPTSRWRDLLTVRGVHRRYYRRVIECRDGLVRLSPYLATVGGPDSTTDPAVLAQRLRAALKAHADDAPVPAQAVPVAVPATGDTLDEDVRELAALSAALRTA</sequence>
<evidence type="ECO:0000259" key="2">
    <source>
        <dbReference type="Pfam" id="PF20182"/>
    </source>
</evidence>
<dbReference type="Pfam" id="PF20182">
    <property type="entry name" value="DUF6545"/>
    <property type="match status" value="1"/>
</dbReference>
<evidence type="ECO:0000313" key="4">
    <source>
        <dbReference type="Proteomes" id="UP000292003"/>
    </source>
</evidence>
<dbReference type="InterPro" id="IPR050039">
    <property type="entry name" value="MAB_1171c-like"/>
</dbReference>
<dbReference type="OrthoDB" id="3675041at2"/>
<name>A0A4Q7J1I8_9PSEU</name>
<keyword evidence="1" id="KW-0472">Membrane</keyword>